<organism evidence="7 8">
    <name type="scientific">Halobacteroides halobius (strain ATCC 35273 / DSM 5150 / MD-1)</name>
    <dbReference type="NCBI Taxonomy" id="748449"/>
    <lineage>
        <taxon>Bacteria</taxon>
        <taxon>Bacillati</taxon>
        <taxon>Bacillota</taxon>
        <taxon>Clostridia</taxon>
        <taxon>Halanaerobiales</taxon>
        <taxon>Halobacteroidaceae</taxon>
        <taxon>Halobacteroides</taxon>
    </lineage>
</organism>
<comment type="similarity">
    <text evidence="1">Belongs to the carbohydrate kinase PfkB family.</text>
</comment>
<dbReference type="PANTHER" id="PTHR43085">
    <property type="entry name" value="HEXOKINASE FAMILY MEMBER"/>
    <property type="match status" value="1"/>
</dbReference>
<keyword evidence="8" id="KW-1185">Reference proteome</keyword>
<keyword evidence="4 7" id="KW-0418">Kinase</keyword>
<dbReference type="Pfam" id="PF00294">
    <property type="entry name" value="PfkB"/>
    <property type="match status" value="1"/>
</dbReference>
<dbReference type="HOGENOM" id="CLU_027634_6_1_9"/>
<dbReference type="STRING" id="748449.Halha_1827"/>
<dbReference type="GO" id="GO:0016301">
    <property type="term" value="F:kinase activity"/>
    <property type="evidence" value="ECO:0007669"/>
    <property type="project" value="UniProtKB-KW"/>
</dbReference>
<evidence type="ECO:0000256" key="1">
    <source>
        <dbReference type="ARBA" id="ARBA00010688"/>
    </source>
</evidence>
<keyword evidence="5" id="KW-0067">ATP-binding</keyword>
<dbReference type="RefSeq" id="WP_015327456.1">
    <property type="nucleotide sequence ID" value="NC_019978.1"/>
</dbReference>
<dbReference type="InterPro" id="IPR050306">
    <property type="entry name" value="PfkB_Carbo_kinase"/>
</dbReference>
<dbReference type="InterPro" id="IPR029056">
    <property type="entry name" value="Ribokinase-like"/>
</dbReference>
<dbReference type="InterPro" id="IPR011611">
    <property type="entry name" value="PfkB_dom"/>
</dbReference>
<dbReference type="GO" id="GO:0005524">
    <property type="term" value="F:ATP binding"/>
    <property type="evidence" value="ECO:0007669"/>
    <property type="project" value="UniProtKB-KW"/>
</dbReference>
<dbReference type="PANTHER" id="PTHR43085:SF1">
    <property type="entry name" value="PSEUDOURIDINE KINASE-RELATED"/>
    <property type="match status" value="1"/>
</dbReference>
<dbReference type="InterPro" id="IPR002173">
    <property type="entry name" value="Carboh/pur_kinase_PfkB_CS"/>
</dbReference>
<name>L0KB27_HALHC</name>
<accession>L0KB27</accession>
<dbReference type="CDD" id="cd01167">
    <property type="entry name" value="bac_FRK"/>
    <property type="match status" value="1"/>
</dbReference>
<feature type="domain" description="Carbohydrate kinase PfkB" evidence="6">
    <location>
        <begin position="16"/>
        <end position="310"/>
    </location>
</feature>
<dbReference type="Gene3D" id="3.40.1620.20">
    <property type="match status" value="1"/>
</dbReference>
<evidence type="ECO:0000256" key="4">
    <source>
        <dbReference type="ARBA" id="ARBA00022777"/>
    </source>
</evidence>
<evidence type="ECO:0000313" key="7">
    <source>
        <dbReference type="EMBL" id="AGB41740.1"/>
    </source>
</evidence>
<evidence type="ECO:0000259" key="6">
    <source>
        <dbReference type="Pfam" id="PF00294"/>
    </source>
</evidence>
<keyword evidence="3" id="KW-0547">Nucleotide-binding</keyword>
<dbReference type="SUPFAM" id="SSF53613">
    <property type="entry name" value="Ribokinase-like"/>
    <property type="match status" value="1"/>
</dbReference>
<evidence type="ECO:0000256" key="5">
    <source>
        <dbReference type="ARBA" id="ARBA00022840"/>
    </source>
</evidence>
<sequence>MFQFNEKIDFTATKLDVLTVGEVLVDIISDKLVPSLKEARSFNRHFGGSPANIAMNLKKLGAKSGLLSKVGADGLGDYLIKKLETSGVDTRGIVRDSHYNTSAVLVTQSKATPEFIAYRDAEKYITKEDIKEGLISEAKIIHLSTFALAAPVTRQTLLEIVEIAQKERKIVSLDPNYRPQLWEGNKKGQEFIKKLLSKVNITKPSLDDAKAIFGLATPKEYIQKFHQAGAELVILTLGADGVLVSTGEEIKRLDTFATKVVDTTGAGDAFWSGLYSSLVTGDKLERAIKVGNATAALALQEVGAITDLPTKDKVVQEFNL</sequence>
<reference evidence="8" key="1">
    <citation type="submission" date="2012-02" db="EMBL/GenBank/DDBJ databases">
        <title>The complete genome of Halobacteroides halobius DSM 5150.</title>
        <authorList>
            <person name="Lucas S."/>
            <person name="Copeland A."/>
            <person name="Lapidus A."/>
            <person name="Glavina del Rio T."/>
            <person name="Dalin E."/>
            <person name="Tice H."/>
            <person name="Bruce D."/>
            <person name="Goodwin L."/>
            <person name="Pitluck S."/>
            <person name="Peters L."/>
            <person name="Mikhailova N."/>
            <person name="Gu W."/>
            <person name="Kyrpides N."/>
            <person name="Mavromatis K."/>
            <person name="Ivanova N."/>
            <person name="Brettin T."/>
            <person name="Detter J.C."/>
            <person name="Han C."/>
            <person name="Larimer F."/>
            <person name="Land M."/>
            <person name="Hauser L."/>
            <person name="Markowitz V."/>
            <person name="Cheng J.-F."/>
            <person name="Hugenholtz P."/>
            <person name="Woyke T."/>
            <person name="Wu D."/>
            <person name="Tindall B."/>
            <person name="Pomrenke H."/>
            <person name="Brambilla E."/>
            <person name="Klenk H.-P."/>
            <person name="Eisen J.A."/>
        </authorList>
    </citation>
    <scope>NUCLEOTIDE SEQUENCE [LARGE SCALE GENOMIC DNA]</scope>
    <source>
        <strain evidence="8">ATCC 35273 / DSM 5150 / MD-1</strain>
    </source>
</reference>
<dbReference type="EMBL" id="CP003359">
    <property type="protein sequence ID" value="AGB41740.1"/>
    <property type="molecule type" value="Genomic_DNA"/>
</dbReference>
<keyword evidence="2" id="KW-0808">Transferase</keyword>
<dbReference type="eggNOG" id="COG0524">
    <property type="taxonomic scope" value="Bacteria"/>
</dbReference>
<evidence type="ECO:0000313" key="8">
    <source>
        <dbReference type="Proteomes" id="UP000010880"/>
    </source>
</evidence>
<dbReference type="Gene3D" id="3.40.1190.30">
    <property type="match status" value="1"/>
</dbReference>
<gene>
    <name evidence="7" type="ordered locus">Halha_1827</name>
</gene>
<dbReference type="Gene3D" id="6.10.140.490">
    <property type="match status" value="1"/>
</dbReference>
<dbReference type="KEGG" id="hhl:Halha_1827"/>
<dbReference type="PROSITE" id="PS00583">
    <property type="entry name" value="PFKB_KINASES_1"/>
    <property type="match status" value="1"/>
</dbReference>
<evidence type="ECO:0000256" key="3">
    <source>
        <dbReference type="ARBA" id="ARBA00022741"/>
    </source>
</evidence>
<dbReference type="AlphaFoldDB" id="L0KB27"/>
<protein>
    <submittedName>
        <fullName evidence="7">Sugar kinase, ribokinase</fullName>
    </submittedName>
</protein>
<proteinExistence type="inferred from homology"/>
<dbReference type="Proteomes" id="UP000010880">
    <property type="component" value="Chromosome"/>
</dbReference>
<evidence type="ECO:0000256" key="2">
    <source>
        <dbReference type="ARBA" id="ARBA00022679"/>
    </source>
</evidence>